<sequence length="85" mass="9597">MKEEQTASRASFLEQENLQLRTQFELMKAELTKMQMQVMLLTNSSSTGATTFSMPTIEKDSEVLSDSYTTPESTPKKPKLELESS</sequence>
<dbReference type="AlphaFoldDB" id="A0A914PAS9"/>
<protein>
    <submittedName>
        <fullName evidence="3">Uncharacterized protein</fullName>
    </submittedName>
</protein>
<dbReference type="Proteomes" id="UP000887578">
    <property type="component" value="Unplaced"/>
</dbReference>
<evidence type="ECO:0000256" key="1">
    <source>
        <dbReference type="SAM" id="MobiDB-lite"/>
    </source>
</evidence>
<accession>A0A914PAS9</accession>
<dbReference type="WBParaSite" id="PDA_v2.g15187.t1">
    <property type="protein sequence ID" value="PDA_v2.g15187.t1"/>
    <property type="gene ID" value="PDA_v2.g15187"/>
</dbReference>
<feature type="compositionally biased region" description="Polar residues" evidence="1">
    <location>
        <begin position="64"/>
        <end position="73"/>
    </location>
</feature>
<feature type="region of interest" description="Disordered" evidence="1">
    <location>
        <begin position="46"/>
        <end position="85"/>
    </location>
</feature>
<feature type="compositionally biased region" description="Basic and acidic residues" evidence="1">
    <location>
        <begin position="74"/>
        <end position="85"/>
    </location>
</feature>
<organism evidence="2 3">
    <name type="scientific">Panagrolaimus davidi</name>
    <dbReference type="NCBI Taxonomy" id="227884"/>
    <lineage>
        <taxon>Eukaryota</taxon>
        <taxon>Metazoa</taxon>
        <taxon>Ecdysozoa</taxon>
        <taxon>Nematoda</taxon>
        <taxon>Chromadorea</taxon>
        <taxon>Rhabditida</taxon>
        <taxon>Tylenchina</taxon>
        <taxon>Panagrolaimomorpha</taxon>
        <taxon>Panagrolaimoidea</taxon>
        <taxon>Panagrolaimidae</taxon>
        <taxon>Panagrolaimus</taxon>
    </lineage>
</organism>
<reference evidence="3" key="1">
    <citation type="submission" date="2022-11" db="UniProtKB">
        <authorList>
            <consortium name="WormBaseParasite"/>
        </authorList>
    </citation>
    <scope>IDENTIFICATION</scope>
</reference>
<evidence type="ECO:0000313" key="3">
    <source>
        <dbReference type="WBParaSite" id="PDA_v2.g15187.t1"/>
    </source>
</evidence>
<evidence type="ECO:0000313" key="2">
    <source>
        <dbReference type="Proteomes" id="UP000887578"/>
    </source>
</evidence>
<name>A0A914PAS9_9BILA</name>
<keyword evidence="2" id="KW-1185">Reference proteome</keyword>
<proteinExistence type="predicted"/>